<dbReference type="Proteomes" id="UP000247810">
    <property type="component" value="Unassembled WGS sequence"/>
</dbReference>
<proteinExistence type="predicted"/>
<evidence type="ECO:0000313" key="2">
    <source>
        <dbReference type="EMBL" id="PYH99761.1"/>
    </source>
</evidence>
<evidence type="ECO:0000256" key="1">
    <source>
        <dbReference type="SAM" id="MobiDB-lite"/>
    </source>
</evidence>
<reference evidence="2 3" key="1">
    <citation type="submission" date="2018-02" db="EMBL/GenBank/DDBJ databases">
        <title>The genomes of Aspergillus section Nigri reveals drivers in fungal speciation.</title>
        <authorList>
            <consortium name="DOE Joint Genome Institute"/>
            <person name="Vesth T.C."/>
            <person name="Nybo J."/>
            <person name="Theobald S."/>
            <person name="Brandl J."/>
            <person name="Frisvad J.C."/>
            <person name="Nielsen K.F."/>
            <person name="Lyhne E.K."/>
            <person name="Kogle M.E."/>
            <person name="Kuo A."/>
            <person name="Riley R."/>
            <person name="Clum A."/>
            <person name="Nolan M."/>
            <person name="Lipzen A."/>
            <person name="Salamov A."/>
            <person name="Henrissat B."/>
            <person name="Wiebenga A."/>
            <person name="De vries R.P."/>
            <person name="Grigoriev I.V."/>
            <person name="Mortensen U.H."/>
            <person name="Andersen M.R."/>
            <person name="Baker S.E."/>
        </authorList>
    </citation>
    <scope>NUCLEOTIDE SEQUENCE [LARGE SCALE GENOMIC DNA]</scope>
    <source>
        <strain evidence="2 3">CBS 707.79</strain>
    </source>
</reference>
<dbReference type="VEuPathDB" id="FungiDB:BO71DRAFT_137816"/>
<keyword evidence="3" id="KW-1185">Reference proteome</keyword>
<feature type="compositionally biased region" description="Polar residues" evidence="1">
    <location>
        <begin position="74"/>
        <end position="87"/>
    </location>
</feature>
<evidence type="ECO:0000313" key="3">
    <source>
        <dbReference type="Proteomes" id="UP000247810"/>
    </source>
</evidence>
<accession>A0A319DQB1</accession>
<name>A0A319DQB1_9EURO</name>
<gene>
    <name evidence="2" type="ORF">BO71DRAFT_137816</name>
</gene>
<dbReference type="AlphaFoldDB" id="A0A319DQB1"/>
<sequence length="87" mass="8968">MFKVPTTLKREKEHLSLSSTAAGQNENHQAGRSPRCLPGTSSPVPCPLGSTGGSKGPDPANSTNPRIGHKPSPDRSTPSALASVPNI</sequence>
<feature type="compositionally biased region" description="Polar residues" evidence="1">
    <location>
        <begin position="16"/>
        <end position="30"/>
    </location>
</feature>
<dbReference type="EMBL" id="KZ825799">
    <property type="protein sequence ID" value="PYH99761.1"/>
    <property type="molecule type" value="Genomic_DNA"/>
</dbReference>
<organism evidence="2 3">
    <name type="scientific">Aspergillus ellipticus CBS 707.79</name>
    <dbReference type="NCBI Taxonomy" id="1448320"/>
    <lineage>
        <taxon>Eukaryota</taxon>
        <taxon>Fungi</taxon>
        <taxon>Dikarya</taxon>
        <taxon>Ascomycota</taxon>
        <taxon>Pezizomycotina</taxon>
        <taxon>Eurotiomycetes</taxon>
        <taxon>Eurotiomycetidae</taxon>
        <taxon>Eurotiales</taxon>
        <taxon>Aspergillaceae</taxon>
        <taxon>Aspergillus</taxon>
        <taxon>Aspergillus subgen. Circumdati</taxon>
    </lineage>
</organism>
<protein>
    <submittedName>
        <fullName evidence="2">Uncharacterized protein</fullName>
    </submittedName>
</protein>
<feature type="region of interest" description="Disordered" evidence="1">
    <location>
        <begin position="1"/>
        <end position="87"/>
    </location>
</feature>